<name>A0A6J6BMY6_9ZZZZ</name>
<sequence>MKSPIRFCSIFGSVIALTVALIPALAMAYDPAQPGHSGFTVTPPTGQYLMSFHTCVADCDGKPDNHSIRLAESSDGVSWTQLAGWQAYRGSVPDLFRRGDTVYMTGAGISKIDVKTGKVTAHSFSATKANGTDAMPRDICFIGQMEDGRLIIAYVPPMSETANASQFKVSYAIEKVGSDGTAYIYGGDLITIEKSALPVMGEPTDPDVFFNGSQWVLYVSLGANVVSYTSASMTGPFINASQVLVANNAGGVPAGLRLADGSGVMTFVNTTPMNGATTVRRAISTSGISAIATSAFTSVVSGSTYASLSAESPGLASNNQGIACSATCSGVSATTSTIATSSATTPAPTKSITCVKGKITKKFLATKCPAGFKKK</sequence>
<dbReference type="EMBL" id="CAEZSE010000145">
    <property type="protein sequence ID" value="CAB4539743.1"/>
    <property type="molecule type" value="Genomic_DNA"/>
</dbReference>
<reference evidence="1" key="1">
    <citation type="submission" date="2020-05" db="EMBL/GenBank/DDBJ databases">
        <authorList>
            <person name="Chiriac C."/>
            <person name="Salcher M."/>
            <person name="Ghai R."/>
            <person name="Kavagutti S V."/>
        </authorList>
    </citation>
    <scope>NUCLEOTIDE SEQUENCE</scope>
</reference>
<accession>A0A6J6BMY6</accession>
<proteinExistence type="predicted"/>
<dbReference type="InterPro" id="IPR023296">
    <property type="entry name" value="Glyco_hydro_beta-prop_sf"/>
</dbReference>
<organism evidence="1">
    <name type="scientific">freshwater metagenome</name>
    <dbReference type="NCBI Taxonomy" id="449393"/>
    <lineage>
        <taxon>unclassified sequences</taxon>
        <taxon>metagenomes</taxon>
        <taxon>ecological metagenomes</taxon>
    </lineage>
</organism>
<protein>
    <submittedName>
        <fullName evidence="1">Unannotated protein</fullName>
    </submittedName>
</protein>
<dbReference type="SUPFAM" id="SSF75005">
    <property type="entry name" value="Arabinanase/levansucrase/invertase"/>
    <property type="match status" value="1"/>
</dbReference>
<dbReference type="AlphaFoldDB" id="A0A6J6BMY6"/>
<gene>
    <name evidence="1" type="ORF">UFOPK1353_00857</name>
</gene>
<evidence type="ECO:0000313" key="1">
    <source>
        <dbReference type="EMBL" id="CAB4539743.1"/>
    </source>
</evidence>